<evidence type="ECO:0000256" key="1">
    <source>
        <dbReference type="SAM" id="MobiDB-lite"/>
    </source>
</evidence>
<evidence type="ECO:0000313" key="3">
    <source>
        <dbReference type="Proteomes" id="UP000250235"/>
    </source>
</evidence>
<dbReference type="EMBL" id="KV013386">
    <property type="protein sequence ID" value="KZV23742.1"/>
    <property type="molecule type" value="Genomic_DNA"/>
</dbReference>
<dbReference type="AlphaFoldDB" id="A0A2Z7AWX1"/>
<feature type="region of interest" description="Disordered" evidence="1">
    <location>
        <begin position="40"/>
        <end position="68"/>
    </location>
</feature>
<dbReference type="Proteomes" id="UP000250235">
    <property type="component" value="Unassembled WGS sequence"/>
</dbReference>
<name>A0A2Z7AWX1_9LAMI</name>
<organism evidence="2 3">
    <name type="scientific">Dorcoceras hygrometricum</name>
    <dbReference type="NCBI Taxonomy" id="472368"/>
    <lineage>
        <taxon>Eukaryota</taxon>
        <taxon>Viridiplantae</taxon>
        <taxon>Streptophyta</taxon>
        <taxon>Embryophyta</taxon>
        <taxon>Tracheophyta</taxon>
        <taxon>Spermatophyta</taxon>
        <taxon>Magnoliopsida</taxon>
        <taxon>eudicotyledons</taxon>
        <taxon>Gunneridae</taxon>
        <taxon>Pentapetalae</taxon>
        <taxon>asterids</taxon>
        <taxon>lamiids</taxon>
        <taxon>Lamiales</taxon>
        <taxon>Gesneriaceae</taxon>
        <taxon>Didymocarpoideae</taxon>
        <taxon>Trichosporeae</taxon>
        <taxon>Loxocarpinae</taxon>
        <taxon>Dorcoceras</taxon>
    </lineage>
</organism>
<sequence length="101" mass="11249">MPSQSPRDPSTEQCATNPIHATEIENCQRTFATKLGILPGDYARREREPPRGSMLSSGISPEDSDPTYQARRSAFHLPAPRRTTWYLTNRARPPDVVVALG</sequence>
<gene>
    <name evidence="2" type="ORF">F511_33750</name>
</gene>
<protein>
    <submittedName>
        <fullName evidence="2">DnaJsubfamily C member 21</fullName>
    </submittedName>
</protein>
<evidence type="ECO:0000313" key="2">
    <source>
        <dbReference type="EMBL" id="KZV23742.1"/>
    </source>
</evidence>
<reference evidence="2 3" key="1">
    <citation type="journal article" date="2015" name="Proc. Natl. Acad. Sci. U.S.A.">
        <title>The resurrection genome of Boea hygrometrica: A blueprint for survival of dehydration.</title>
        <authorList>
            <person name="Xiao L."/>
            <person name="Yang G."/>
            <person name="Zhang L."/>
            <person name="Yang X."/>
            <person name="Zhao S."/>
            <person name="Ji Z."/>
            <person name="Zhou Q."/>
            <person name="Hu M."/>
            <person name="Wang Y."/>
            <person name="Chen M."/>
            <person name="Xu Y."/>
            <person name="Jin H."/>
            <person name="Xiao X."/>
            <person name="Hu G."/>
            <person name="Bao F."/>
            <person name="Hu Y."/>
            <person name="Wan P."/>
            <person name="Li L."/>
            <person name="Deng X."/>
            <person name="Kuang T."/>
            <person name="Xiang C."/>
            <person name="Zhu J.K."/>
            <person name="Oliver M.J."/>
            <person name="He Y."/>
        </authorList>
    </citation>
    <scope>NUCLEOTIDE SEQUENCE [LARGE SCALE GENOMIC DNA]</scope>
    <source>
        <strain evidence="3">cv. XS01</strain>
    </source>
</reference>
<proteinExistence type="predicted"/>
<accession>A0A2Z7AWX1</accession>
<keyword evidence="3" id="KW-1185">Reference proteome</keyword>